<dbReference type="InterPro" id="IPR013792">
    <property type="entry name" value="RNA3'P_cycl/enolpyr_Trfase_a/b"/>
</dbReference>
<reference evidence="15" key="1">
    <citation type="submission" date="2017-02" db="EMBL/GenBank/DDBJ databases">
        <title>Comparative genomics and description of representatives of a novel lineage of planctomycetes thriving in anoxic sediments.</title>
        <authorList>
            <person name="Spring S."/>
            <person name="Bunk B."/>
            <person name="Sproer C."/>
        </authorList>
    </citation>
    <scope>NUCLEOTIDE SEQUENCE [LARGE SCALE GENOMIC DNA]</scope>
    <source>
        <strain evidence="15">SM-Chi-D1</strain>
    </source>
</reference>
<evidence type="ECO:0000256" key="4">
    <source>
        <dbReference type="ARBA" id="ARBA00022618"/>
    </source>
</evidence>
<dbReference type="Pfam" id="PF00275">
    <property type="entry name" value="EPSP_synthase"/>
    <property type="match status" value="1"/>
</dbReference>
<comment type="subcellular location">
    <subcellularLocation>
        <location evidence="1 12">Cytoplasm</location>
    </subcellularLocation>
</comment>
<evidence type="ECO:0000256" key="11">
    <source>
        <dbReference type="ARBA" id="ARBA00047527"/>
    </source>
</evidence>
<comment type="similarity">
    <text evidence="10 12">Belongs to the EPSP synthase family. MurA subfamily.</text>
</comment>
<comment type="pathway">
    <text evidence="2 12">Cell wall biogenesis; peptidoglycan biosynthesis.</text>
</comment>
<dbReference type="InterPro" id="IPR050068">
    <property type="entry name" value="MurA_subfamily"/>
</dbReference>
<comment type="catalytic activity">
    <reaction evidence="11 12">
        <text>phosphoenolpyruvate + UDP-N-acetyl-alpha-D-glucosamine = UDP-N-acetyl-3-O-(1-carboxyvinyl)-alpha-D-glucosamine + phosphate</text>
        <dbReference type="Rhea" id="RHEA:18681"/>
        <dbReference type="ChEBI" id="CHEBI:43474"/>
        <dbReference type="ChEBI" id="CHEBI:57705"/>
        <dbReference type="ChEBI" id="CHEBI:58702"/>
        <dbReference type="ChEBI" id="CHEBI:68483"/>
        <dbReference type="EC" id="2.5.1.7"/>
    </reaction>
</comment>
<dbReference type="GO" id="GO:0005737">
    <property type="term" value="C:cytoplasm"/>
    <property type="evidence" value="ECO:0007669"/>
    <property type="project" value="UniProtKB-SubCell"/>
</dbReference>
<accession>A0A1R7T5X4</accession>
<feature type="binding site" evidence="12">
    <location>
        <position position="93"/>
    </location>
    <ligand>
        <name>UDP-N-acetyl-alpha-D-glucosamine</name>
        <dbReference type="ChEBI" id="CHEBI:57705"/>
    </ligand>
</feature>
<evidence type="ECO:0000256" key="12">
    <source>
        <dbReference type="HAMAP-Rule" id="MF_00111"/>
    </source>
</evidence>
<keyword evidence="7 12" id="KW-0573">Peptidoglycan synthesis</keyword>
<comment type="function">
    <text evidence="12">Cell wall formation. Adds enolpyruvyl to UDP-N-acetylglucosamine.</text>
</comment>
<dbReference type="NCBIfam" id="NF006873">
    <property type="entry name" value="PRK09369.1"/>
    <property type="match status" value="1"/>
</dbReference>
<dbReference type="Proteomes" id="UP000188181">
    <property type="component" value="Chromosome"/>
</dbReference>
<dbReference type="GO" id="GO:0019277">
    <property type="term" value="P:UDP-N-acetylgalactosamine biosynthetic process"/>
    <property type="evidence" value="ECO:0007669"/>
    <property type="project" value="InterPro"/>
</dbReference>
<dbReference type="CDD" id="cd01555">
    <property type="entry name" value="UdpNAET"/>
    <property type="match status" value="1"/>
</dbReference>
<proteinExistence type="inferred from homology"/>
<dbReference type="PANTHER" id="PTHR43783:SF1">
    <property type="entry name" value="UDP-N-ACETYLGLUCOSAMINE 1-CARBOXYVINYLTRANSFERASE"/>
    <property type="match status" value="1"/>
</dbReference>
<evidence type="ECO:0000259" key="13">
    <source>
        <dbReference type="Pfam" id="PF00275"/>
    </source>
</evidence>
<dbReference type="AlphaFoldDB" id="A0A1R7T5X4"/>
<keyword evidence="5 12" id="KW-0808">Transferase</keyword>
<evidence type="ECO:0000256" key="7">
    <source>
        <dbReference type="ARBA" id="ARBA00022984"/>
    </source>
</evidence>
<feature type="binding site" evidence="12">
    <location>
        <position position="311"/>
    </location>
    <ligand>
        <name>UDP-N-acetyl-alpha-D-glucosamine</name>
        <dbReference type="ChEBI" id="CHEBI:57705"/>
    </ligand>
</feature>
<feature type="binding site" evidence="12">
    <location>
        <begin position="22"/>
        <end position="23"/>
    </location>
    <ligand>
        <name>phosphoenolpyruvate</name>
        <dbReference type="ChEBI" id="CHEBI:58702"/>
    </ligand>
</feature>
<dbReference type="Gene3D" id="3.65.10.10">
    <property type="entry name" value="Enolpyruvate transferase domain"/>
    <property type="match status" value="2"/>
</dbReference>
<evidence type="ECO:0000256" key="9">
    <source>
        <dbReference type="ARBA" id="ARBA00023316"/>
    </source>
</evidence>
<comment type="caution">
    <text evidence="12">Lacks conserved residue(s) required for the propagation of feature annotation.</text>
</comment>
<feature type="binding site" evidence="12">
    <location>
        <position position="333"/>
    </location>
    <ligand>
        <name>UDP-N-acetyl-alpha-D-glucosamine</name>
        <dbReference type="ChEBI" id="CHEBI:57705"/>
    </ligand>
</feature>
<dbReference type="InterPro" id="IPR005750">
    <property type="entry name" value="UDP_GlcNAc_COvinyl_MurA"/>
</dbReference>
<dbReference type="GO" id="GO:0008360">
    <property type="term" value="P:regulation of cell shape"/>
    <property type="evidence" value="ECO:0007669"/>
    <property type="project" value="UniProtKB-KW"/>
</dbReference>
<evidence type="ECO:0000256" key="6">
    <source>
        <dbReference type="ARBA" id="ARBA00022960"/>
    </source>
</evidence>
<evidence type="ECO:0000256" key="10">
    <source>
        <dbReference type="ARBA" id="ARBA00038367"/>
    </source>
</evidence>
<evidence type="ECO:0000256" key="3">
    <source>
        <dbReference type="ARBA" id="ARBA00022490"/>
    </source>
</evidence>
<dbReference type="OrthoDB" id="9803760at2"/>
<dbReference type="KEGG" id="pbas:SMSP2_02315"/>
<keyword evidence="3 12" id="KW-0963">Cytoplasm</keyword>
<dbReference type="SUPFAM" id="SSF55205">
    <property type="entry name" value="EPT/RTPC-like"/>
    <property type="match status" value="1"/>
</dbReference>
<evidence type="ECO:0000256" key="1">
    <source>
        <dbReference type="ARBA" id="ARBA00004496"/>
    </source>
</evidence>
<dbReference type="GO" id="GO:0009252">
    <property type="term" value="P:peptidoglycan biosynthetic process"/>
    <property type="evidence" value="ECO:0007669"/>
    <property type="project" value="UniProtKB-UniRule"/>
</dbReference>
<dbReference type="NCBIfam" id="TIGR01072">
    <property type="entry name" value="murA"/>
    <property type="match status" value="1"/>
</dbReference>
<evidence type="ECO:0000313" key="15">
    <source>
        <dbReference type="Proteomes" id="UP000188181"/>
    </source>
</evidence>
<gene>
    <name evidence="12 14" type="primary">murA</name>
    <name evidence="14" type="ORF">SMSP2_02315</name>
</gene>
<sequence length="426" mass="45376">MNIFEIDGPCKLSGTVEISGAKNAALPIMAAAVLGNGKTLLESVPDIADIRTMFELLDSIGVKCKRLENGKVEVDASSIDNPVGDYDIVRKMRASFCIIGPLLARCGQARVSLPGGCSSFGHRPVDIHLKGLRALGAEISIENGYVTARVPEGGLVGTEIFLGGTNGPTVLGTANVLMAASMAKGTTVLEYAACEPEIQDMAIFMKKMGAKISGIGTQTLTVEGVDELKPVEHRIIPDRIEAGTFMVGAVMTQSQITISNCCPEHLRAPIDCLRQMGTRICVDKDSMEVSHTGKIRPAHLTTQPYPGFPTDLQAQFMAMLCLASGNSFITEKIFPERFSHVAELNRLSAEINKVGSSVVISGRETLLGAPVMASDLRASAALVLAGLAAEGKTIVNRVYHIDRGYEDIVSKLQALGAAIERKHIDD</sequence>
<name>A0A1R7T5X4_9BACT</name>
<dbReference type="InterPro" id="IPR036968">
    <property type="entry name" value="Enolpyruvate_Tfrase_sf"/>
</dbReference>
<dbReference type="EMBL" id="CP019646">
    <property type="protein sequence ID" value="AQQ71936.1"/>
    <property type="molecule type" value="Genomic_DNA"/>
</dbReference>
<dbReference type="InterPro" id="IPR001986">
    <property type="entry name" value="Enolpyruvate_Tfrase_dom"/>
</dbReference>
<evidence type="ECO:0000256" key="2">
    <source>
        <dbReference type="ARBA" id="ARBA00004752"/>
    </source>
</evidence>
<dbReference type="EC" id="2.5.1.7" evidence="12"/>
<organism evidence="14 15">
    <name type="scientific">Limihaloglobus sulfuriphilus</name>
    <dbReference type="NCBI Taxonomy" id="1851148"/>
    <lineage>
        <taxon>Bacteria</taxon>
        <taxon>Pseudomonadati</taxon>
        <taxon>Planctomycetota</taxon>
        <taxon>Phycisphaerae</taxon>
        <taxon>Sedimentisphaerales</taxon>
        <taxon>Sedimentisphaeraceae</taxon>
        <taxon>Limihaloglobus</taxon>
    </lineage>
</organism>
<evidence type="ECO:0000313" key="14">
    <source>
        <dbReference type="EMBL" id="AQQ71936.1"/>
    </source>
</evidence>
<evidence type="ECO:0000256" key="5">
    <source>
        <dbReference type="ARBA" id="ARBA00022679"/>
    </source>
</evidence>
<dbReference type="PANTHER" id="PTHR43783">
    <property type="entry name" value="UDP-N-ACETYLGLUCOSAMINE 1-CARBOXYVINYLTRANSFERASE"/>
    <property type="match status" value="1"/>
</dbReference>
<dbReference type="GO" id="GO:0008760">
    <property type="term" value="F:UDP-N-acetylglucosamine 1-carboxyvinyltransferase activity"/>
    <property type="evidence" value="ECO:0007669"/>
    <property type="project" value="UniProtKB-UniRule"/>
</dbReference>
<keyword evidence="8 12" id="KW-0131">Cell cycle</keyword>
<dbReference type="STRING" id="1851148.SMSP2_02315"/>
<dbReference type="UniPathway" id="UPA00219"/>
<evidence type="ECO:0000256" key="8">
    <source>
        <dbReference type="ARBA" id="ARBA00023306"/>
    </source>
</evidence>
<dbReference type="GO" id="GO:0071555">
    <property type="term" value="P:cell wall organization"/>
    <property type="evidence" value="ECO:0007669"/>
    <property type="project" value="UniProtKB-KW"/>
</dbReference>
<keyword evidence="4 12" id="KW-0132">Cell division</keyword>
<keyword evidence="6 12" id="KW-0133">Cell shape</keyword>
<keyword evidence="15" id="KW-1185">Reference proteome</keyword>
<dbReference type="RefSeq" id="WP_146684170.1">
    <property type="nucleotide sequence ID" value="NZ_CP019646.1"/>
</dbReference>
<keyword evidence="9 12" id="KW-0961">Cell wall biogenesis/degradation</keyword>
<dbReference type="GO" id="GO:0051301">
    <property type="term" value="P:cell division"/>
    <property type="evidence" value="ECO:0007669"/>
    <property type="project" value="UniProtKB-KW"/>
</dbReference>
<feature type="domain" description="Enolpyruvate transferase" evidence="13">
    <location>
        <begin position="7"/>
        <end position="412"/>
    </location>
</feature>
<dbReference type="HAMAP" id="MF_00111">
    <property type="entry name" value="MurA"/>
    <property type="match status" value="1"/>
</dbReference>
<protein>
    <recommendedName>
        <fullName evidence="12">UDP-N-acetylglucosamine 1-carboxyvinyltransferase</fullName>
        <ecNumber evidence="12">2.5.1.7</ecNumber>
    </recommendedName>
    <alternativeName>
        <fullName evidence="12">Enoylpyruvate transferase</fullName>
    </alternativeName>
    <alternativeName>
        <fullName evidence="12">UDP-N-acetylglucosamine enolpyruvyl transferase</fullName>
        <shortName evidence="12">EPT</shortName>
    </alternativeName>
</protein>